<comment type="caution">
    <text evidence="2">The sequence shown here is derived from an EMBL/GenBank/DDBJ whole genome shotgun (WGS) entry which is preliminary data.</text>
</comment>
<keyword evidence="3" id="KW-1185">Reference proteome</keyword>
<gene>
    <name evidence="2" type="ORF">GCM10017667_37690</name>
</gene>
<proteinExistence type="predicted"/>
<reference evidence="2" key="1">
    <citation type="journal article" date="2014" name="Int. J. Syst. Evol. Microbiol.">
        <title>Complete genome sequence of Corynebacterium casei LMG S-19264T (=DSM 44701T), isolated from a smear-ripened cheese.</title>
        <authorList>
            <consortium name="US DOE Joint Genome Institute (JGI-PGF)"/>
            <person name="Walter F."/>
            <person name="Albersmeier A."/>
            <person name="Kalinowski J."/>
            <person name="Ruckert C."/>
        </authorList>
    </citation>
    <scope>NUCLEOTIDE SEQUENCE</scope>
    <source>
        <strain evidence="2">JCM 4122</strain>
    </source>
</reference>
<dbReference type="AlphaFoldDB" id="A0A919BPM1"/>
<name>A0A919BPM1_STRFL</name>
<feature type="compositionally biased region" description="Gly residues" evidence="1">
    <location>
        <begin position="65"/>
        <end position="82"/>
    </location>
</feature>
<protein>
    <submittedName>
        <fullName evidence="2">Uncharacterized protein</fullName>
    </submittedName>
</protein>
<feature type="region of interest" description="Disordered" evidence="1">
    <location>
        <begin position="1"/>
        <end position="109"/>
    </location>
</feature>
<sequence length="109" mass="11207">MTGRREATSATPKPYGSSRTQREGEPAKGAAPVCAGGVKAASSAPTTARDHPRTRAAARRDADGGDPGGGDADRGGTGGGDGRFWNALMTGKPRFAARRRRRTRGDGRG</sequence>
<dbReference type="Proteomes" id="UP000632849">
    <property type="component" value="Unassembled WGS sequence"/>
</dbReference>
<evidence type="ECO:0000313" key="2">
    <source>
        <dbReference type="EMBL" id="GHG02382.1"/>
    </source>
</evidence>
<organism evidence="2 3">
    <name type="scientific">Streptomyces filamentosus</name>
    <name type="common">Streptomyces roseosporus</name>
    <dbReference type="NCBI Taxonomy" id="67294"/>
    <lineage>
        <taxon>Bacteria</taxon>
        <taxon>Bacillati</taxon>
        <taxon>Actinomycetota</taxon>
        <taxon>Actinomycetes</taxon>
        <taxon>Kitasatosporales</taxon>
        <taxon>Streptomycetaceae</taxon>
        <taxon>Streptomyces</taxon>
    </lineage>
</organism>
<feature type="compositionally biased region" description="Basic and acidic residues" evidence="1">
    <location>
        <begin position="48"/>
        <end position="63"/>
    </location>
</feature>
<accession>A0A919BPM1</accession>
<evidence type="ECO:0000256" key="1">
    <source>
        <dbReference type="SAM" id="MobiDB-lite"/>
    </source>
</evidence>
<evidence type="ECO:0000313" key="3">
    <source>
        <dbReference type="Proteomes" id="UP000632849"/>
    </source>
</evidence>
<reference evidence="2" key="2">
    <citation type="submission" date="2020-09" db="EMBL/GenBank/DDBJ databases">
        <authorList>
            <person name="Sun Q."/>
            <person name="Ohkuma M."/>
        </authorList>
    </citation>
    <scope>NUCLEOTIDE SEQUENCE</scope>
    <source>
        <strain evidence="2">JCM 4122</strain>
    </source>
</reference>
<dbReference type="EMBL" id="BNBE01000001">
    <property type="protein sequence ID" value="GHG02382.1"/>
    <property type="molecule type" value="Genomic_DNA"/>
</dbReference>